<protein>
    <submittedName>
        <fullName evidence="3">Copper amine oxidase domain protein</fullName>
    </submittedName>
</protein>
<dbReference type="AlphaFoldDB" id="A0A2W0CCS4"/>
<name>A0A2W0CCS4_9BACL</name>
<evidence type="ECO:0000313" key="3">
    <source>
        <dbReference type="EMBL" id="PYY30007.1"/>
    </source>
</evidence>
<comment type="caution">
    <text evidence="3">The sequence shown here is derived from an EMBL/GenBank/DDBJ whole genome shotgun (WGS) entry which is preliminary data.</text>
</comment>
<dbReference type="RefSeq" id="WP_110757423.1">
    <property type="nucleotide sequence ID" value="NZ_PRLG01000013.1"/>
</dbReference>
<dbReference type="EMBL" id="PRLG01000013">
    <property type="protein sequence ID" value="PYY30007.1"/>
    <property type="molecule type" value="Genomic_DNA"/>
</dbReference>
<dbReference type="InterPro" id="IPR012854">
    <property type="entry name" value="Cu_amine_oxidase-like_N"/>
</dbReference>
<dbReference type="Gene3D" id="3.30.457.10">
    <property type="entry name" value="Copper amine oxidase-like, N-terminal domain"/>
    <property type="match status" value="1"/>
</dbReference>
<dbReference type="SUPFAM" id="SSF55383">
    <property type="entry name" value="Copper amine oxidase, domain N"/>
    <property type="match status" value="1"/>
</dbReference>
<keyword evidence="1" id="KW-0732">Signal</keyword>
<sequence>MKKSILIIIAIFLFITSANSISAEAHQKSIEVKIDEQTFQLVEGTDYISSEGHILVSPVYIISVLDFAVPGKGIWWDNKAKSVTFAYVDIDDYPKPRLTFKVGESHSTEFDKQIELKSKTKMVDGRVYLPLRAISETYGKEIHWESNNGQSVVRITTKNQQ</sequence>
<accession>A0A2W0CCS4</accession>
<proteinExistence type="predicted"/>
<evidence type="ECO:0000313" key="4">
    <source>
        <dbReference type="Proteomes" id="UP000247459"/>
    </source>
</evidence>
<dbReference type="OrthoDB" id="2617478at2"/>
<feature type="domain" description="Copper amine oxidase-like N-terminal" evidence="2">
    <location>
        <begin position="45"/>
        <end position="150"/>
    </location>
</feature>
<evidence type="ECO:0000259" key="2">
    <source>
        <dbReference type="Pfam" id="PF07833"/>
    </source>
</evidence>
<dbReference type="Pfam" id="PF07833">
    <property type="entry name" value="Cu_amine_oxidN1"/>
    <property type="match status" value="1"/>
</dbReference>
<gene>
    <name evidence="3" type="ORF">PIL02S_01609</name>
</gene>
<feature type="chain" id="PRO_5038927507" evidence="1">
    <location>
        <begin position="26"/>
        <end position="161"/>
    </location>
</feature>
<evidence type="ECO:0000256" key="1">
    <source>
        <dbReference type="SAM" id="SignalP"/>
    </source>
</evidence>
<dbReference type="InterPro" id="IPR036582">
    <property type="entry name" value="Mao_N_sf"/>
</dbReference>
<dbReference type="Proteomes" id="UP000247459">
    <property type="component" value="Unassembled WGS sequence"/>
</dbReference>
<organism evidence="3 4">
    <name type="scientific">Paenibacillus illinoisensis</name>
    <dbReference type="NCBI Taxonomy" id="59845"/>
    <lineage>
        <taxon>Bacteria</taxon>
        <taxon>Bacillati</taxon>
        <taxon>Bacillota</taxon>
        <taxon>Bacilli</taxon>
        <taxon>Bacillales</taxon>
        <taxon>Paenibacillaceae</taxon>
        <taxon>Paenibacillus</taxon>
    </lineage>
</organism>
<reference evidence="3 4" key="1">
    <citation type="submission" date="2018-01" db="EMBL/GenBank/DDBJ databases">
        <title>Genome sequence of the PGP bacterium Paenibacillus illinoisensis E3.</title>
        <authorList>
            <person name="Rolli E."/>
            <person name="Marasco R."/>
            <person name="Bessem C."/>
            <person name="Michoud G."/>
            <person name="Gaiarsa S."/>
            <person name="Borin S."/>
            <person name="Daffonchio D."/>
        </authorList>
    </citation>
    <scope>NUCLEOTIDE SEQUENCE [LARGE SCALE GENOMIC DNA]</scope>
    <source>
        <strain evidence="3 4">E3</strain>
    </source>
</reference>
<feature type="signal peptide" evidence="1">
    <location>
        <begin position="1"/>
        <end position="25"/>
    </location>
</feature>